<feature type="region of interest" description="Disordered" evidence="1">
    <location>
        <begin position="24"/>
        <end position="45"/>
    </location>
</feature>
<organism evidence="3 4">
    <name type="scientific">Puccinia striiformis f. sp. tritici PST-78</name>
    <dbReference type="NCBI Taxonomy" id="1165861"/>
    <lineage>
        <taxon>Eukaryota</taxon>
        <taxon>Fungi</taxon>
        <taxon>Dikarya</taxon>
        <taxon>Basidiomycota</taxon>
        <taxon>Pucciniomycotina</taxon>
        <taxon>Pucciniomycetes</taxon>
        <taxon>Pucciniales</taxon>
        <taxon>Pucciniaceae</taxon>
        <taxon>Puccinia</taxon>
    </lineage>
</organism>
<gene>
    <name evidence="3" type="ORF">PSTG_16040</name>
</gene>
<keyword evidence="2" id="KW-0732">Signal</keyword>
<evidence type="ECO:0000313" key="4">
    <source>
        <dbReference type="Proteomes" id="UP000054564"/>
    </source>
</evidence>
<evidence type="ECO:0008006" key="5">
    <source>
        <dbReference type="Google" id="ProtNLM"/>
    </source>
</evidence>
<sequence>MQLVKNFVLLSLATPLGLFNAAVTSSPNPMPNPENNPKPQHERIDFPCPLDKPDGFCGYAPDDNRVGMDVGIITFDLVVNATEVKPRKYNCKDKPSDKFLCCKHNSLTFLSEPGQDDKTRMVDENNVKHACTDLKAKKP</sequence>
<evidence type="ECO:0000313" key="3">
    <source>
        <dbReference type="EMBL" id="KNE90523.1"/>
    </source>
</evidence>
<proteinExistence type="predicted"/>
<accession>A0A0L0UU37</accession>
<evidence type="ECO:0000256" key="2">
    <source>
        <dbReference type="SAM" id="SignalP"/>
    </source>
</evidence>
<dbReference type="Proteomes" id="UP000054564">
    <property type="component" value="Unassembled WGS sequence"/>
</dbReference>
<name>A0A0L0UU37_9BASI</name>
<protein>
    <recommendedName>
        <fullName evidence="5">Hydrophobin</fullName>
    </recommendedName>
</protein>
<dbReference type="AlphaFoldDB" id="A0A0L0UU37"/>
<comment type="caution">
    <text evidence="3">The sequence shown here is derived from an EMBL/GenBank/DDBJ whole genome shotgun (WGS) entry which is preliminary data.</text>
</comment>
<feature type="chain" id="PRO_5005549200" description="Hydrophobin" evidence="2">
    <location>
        <begin position="22"/>
        <end position="139"/>
    </location>
</feature>
<reference evidence="4" key="1">
    <citation type="submission" date="2014-03" db="EMBL/GenBank/DDBJ databases">
        <title>The Genome Sequence of Puccinia striiformis f. sp. tritici PST-78.</title>
        <authorList>
            <consortium name="The Broad Institute Genome Sequencing Platform"/>
            <person name="Cuomo C."/>
            <person name="Hulbert S."/>
            <person name="Chen X."/>
            <person name="Walker B."/>
            <person name="Young S.K."/>
            <person name="Zeng Q."/>
            <person name="Gargeya S."/>
            <person name="Fitzgerald M."/>
            <person name="Haas B."/>
            <person name="Abouelleil A."/>
            <person name="Alvarado L."/>
            <person name="Arachchi H.M."/>
            <person name="Berlin A.M."/>
            <person name="Chapman S.B."/>
            <person name="Goldberg J."/>
            <person name="Griggs A."/>
            <person name="Gujja S."/>
            <person name="Hansen M."/>
            <person name="Howarth C."/>
            <person name="Imamovic A."/>
            <person name="Larimer J."/>
            <person name="McCowan C."/>
            <person name="Montmayeur A."/>
            <person name="Murphy C."/>
            <person name="Neiman D."/>
            <person name="Pearson M."/>
            <person name="Priest M."/>
            <person name="Roberts A."/>
            <person name="Saif S."/>
            <person name="Shea T."/>
            <person name="Sisk P."/>
            <person name="Sykes S."/>
            <person name="Wortman J."/>
            <person name="Nusbaum C."/>
            <person name="Birren B."/>
        </authorList>
    </citation>
    <scope>NUCLEOTIDE SEQUENCE [LARGE SCALE GENOMIC DNA]</scope>
    <source>
        <strain evidence="4">race PST-78</strain>
    </source>
</reference>
<keyword evidence="4" id="KW-1185">Reference proteome</keyword>
<feature type="signal peptide" evidence="2">
    <location>
        <begin position="1"/>
        <end position="21"/>
    </location>
</feature>
<dbReference type="EMBL" id="AJIL01000253">
    <property type="protein sequence ID" value="KNE90523.1"/>
    <property type="molecule type" value="Genomic_DNA"/>
</dbReference>
<evidence type="ECO:0000256" key="1">
    <source>
        <dbReference type="SAM" id="MobiDB-lite"/>
    </source>
</evidence>